<feature type="domain" description="DUF6896" evidence="1">
    <location>
        <begin position="7"/>
        <end position="119"/>
    </location>
</feature>
<accession>A0A420VPM4</accession>
<dbReference type="OrthoDB" id="709560at2"/>
<evidence type="ECO:0000313" key="2">
    <source>
        <dbReference type="EMBL" id="RKO68288.1"/>
    </source>
</evidence>
<dbReference type="InterPro" id="IPR054191">
    <property type="entry name" value="DUF6896"/>
</dbReference>
<evidence type="ECO:0000313" key="3">
    <source>
        <dbReference type="Proteomes" id="UP000282423"/>
    </source>
</evidence>
<protein>
    <recommendedName>
        <fullName evidence="1">DUF6896 domain-containing protein</fullName>
    </recommendedName>
</protein>
<dbReference type="RefSeq" id="WP_121127461.1">
    <property type="nucleotide sequence ID" value="NZ_RBWS01000038.1"/>
</dbReference>
<comment type="caution">
    <text evidence="2">The sequence shown here is derived from an EMBL/GenBank/DDBJ whole genome shotgun (WGS) entry which is preliminary data.</text>
</comment>
<dbReference type="Proteomes" id="UP000282423">
    <property type="component" value="Unassembled WGS sequence"/>
</dbReference>
<organism evidence="2 3">
    <name type="scientific">Sphingobacterium puteale</name>
    <dbReference type="NCBI Taxonomy" id="2420510"/>
    <lineage>
        <taxon>Bacteria</taxon>
        <taxon>Pseudomonadati</taxon>
        <taxon>Bacteroidota</taxon>
        <taxon>Sphingobacteriia</taxon>
        <taxon>Sphingobacteriales</taxon>
        <taxon>Sphingobacteriaceae</taxon>
        <taxon>Sphingobacterium</taxon>
    </lineage>
</organism>
<dbReference type="AlphaFoldDB" id="A0A420VPM4"/>
<reference evidence="2 3" key="1">
    <citation type="submission" date="2018-10" db="EMBL/GenBank/DDBJ databases">
        <title>Sphingobacterium sp. M05W1-28.</title>
        <authorList>
            <person name="Cai H."/>
        </authorList>
    </citation>
    <scope>NUCLEOTIDE SEQUENCE [LARGE SCALE GENOMIC DNA]</scope>
    <source>
        <strain evidence="2 3">M05W1-28</strain>
    </source>
</reference>
<evidence type="ECO:0000259" key="1">
    <source>
        <dbReference type="Pfam" id="PF21837"/>
    </source>
</evidence>
<keyword evidence="3" id="KW-1185">Reference proteome</keyword>
<gene>
    <name evidence="2" type="ORF">D7322_27995</name>
</gene>
<dbReference type="Pfam" id="PF21837">
    <property type="entry name" value="DUF6896"/>
    <property type="match status" value="1"/>
</dbReference>
<dbReference type="EMBL" id="RBWS01000038">
    <property type="protein sequence ID" value="RKO68288.1"/>
    <property type="molecule type" value="Genomic_DNA"/>
</dbReference>
<proteinExistence type="predicted"/>
<name>A0A420VPM4_9SPHI</name>
<sequence length="131" mass="15543">MINLIIREILNDYVAFINDFKHQFSPNMEEFEQRSSRNRSGNIGEFKYQFHGAGCRLEKDAIVCEFDYMPTNEYPIKFSIWKINEFILTNNTYSINKLELSELYEALHPLVENGTLVKLVLDHVVWEVYQI</sequence>